<dbReference type="EMBL" id="FNPE01000032">
    <property type="protein sequence ID" value="SDZ53007.1"/>
    <property type="molecule type" value="Genomic_DNA"/>
</dbReference>
<evidence type="ECO:0008006" key="4">
    <source>
        <dbReference type="Google" id="ProtNLM"/>
    </source>
</evidence>
<dbReference type="PROSITE" id="PS51257">
    <property type="entry name" value="PROKAR_LIPOPROTEIN"/>
    <property type="match status" value="1"/>
</dbReference>
<keyword evidence="1" id="KW-0732">Signal</keyword>
<sequence length="82" mass="8479">MKSLLIGAAAVLAGCTVVPAGSALQACRVVEIAAAEAEMAPAWYISAGQVLERCGVPEARERAEQSACAAERRNGYDCEAQP</sequence>
<reference evidence="2 3" key="1">
    <citation type="submission" date="2016-10" db="EMBL/GenBank/DDBJ databases">
        <authorList>
            <person name="de Groot N.N."/>
        </authorList>
    </citation>
    <scope>NUCLEOTIDE SEQUENCE [LARGE SCALE GENOMIC DNA]</scope>
    <source>
        <strain evidence="2 3">LMG 24775</strain>
    </source>
</reference>
<feature type="chain" id="PRO_5010201740" description="DUF4189 domain-containing protein" evidence="1">
    <location>
        <begin position="21"/>
        <end position="82"/>
    </location>
</feature>
<dbReference type="AlphaFoldDB" id="A0A1H3TSJ3"/>
<proteinExistence type="predicted"/>
<accession>A0A1H3TSJ3</accession>
<gene>
    <name evidence="2" type="ORF">SAMN05421547_13215</name>
</gene>
<evidence type="ECO:0000313" key="2">
    <source>
        <dbReference type="EMBL" id="SDZ53007.1"/>
    </source>
</evidence>
<feature type="signal peptide" evidence="1">
    <location>
        <begin position="1"/>
        <end position="20"/>
    </location>
</feature>
<dbReference type="GeneID" id="94691412"/>
<dbReference type="Proteomes" id="UP000183417">
    <property type="component" value="Unassembled WGS sequence"/>
</dbReference>
<dbReference type="RefSeq" id="WP_074923682.1">
    <property type="nucleotide sequence ID" value="NZ_CP141274.1"/>
</dbReference>
<evidence type="ECO:0000313" key="3">
    <source>
        <dbReference type="Proteomes" id="UP000183417"/>
    </source>
</evidence>
<evidence type="ECO:0000256" key="1">
    <source>
        <dbReference type="SAM" id="SignalP"/>
    </source>
</evidence>
<organism evidence="2 3">
    <name type="scientific">Delftia lacustris</name>
    <dbReference type="NCBI Taxonomy" id="558537"/>
    <lineage>
        <taxon>Bacteria</taxon>
        <taxon>Pseudomonadati</taxon>
        <taxon>Pseudomonadota</taxon>
        <taxon>Betaproteobacteria</taxon>
        <taxon>Burkholderiales</taxon>
        <taxon>Comamonadaceae</taxon>
        <taxon>Delftia</taxon>
    </lineage>
</organism>
<name>A0A1H3TSJ3_9BURK</name>
<protein>
    <recommendedName>
        <fullName evidence="4">DUF4189 domain-containing protein</fullName>
    </recommendedName>
</protein>